<accession>A0A318NCR8</accession>
<name>A0A318NCR8_9ACTN</name>
<evidence type="ECO:0000313" key="2">
    <source>
        <dbReference type="Proteomes" id="UP000248333"/>
    </source>
</evidence>
<reference evidence="1 2" key="1">
    <citation type="submission" date="2018-03" db="EMBL/GenBank/DDBJ databases">
        <title>Bioinformatic expansion and discovery of thiopeptide antibiotics.</title>
        <authorList>
            <person name="Schwalen C.J."/>
            <person name="Hudson G.A."/>
            <person name="Mitchell D.A."/>
        </authorList>
    </citation>
    <scope>NUCLEOTIDE SEQUENCE [LARGE SCALE GENOMIC DNA]</scope>
    <source>
        <strain evidence="1 2">NRRL 8041</strain>
    </source>
</reference>
<dbReference type="OrthoDB" id="9827565at2"/>
<keyword evidence="2" id="KW-1185">Reference proteome</keyword>
<evidence type="ECO:0000313" key="1">
    <source>
        <dbReference type="EMBL" id="PYC66190.1"/>
    </source>
</evidence>
<dbReference type="Proteomes" id="UP000248333">
    <property type="component" value="Unassembled WGS sequence"/>
</dbReference>
<dbReference type="AlphaFoldDB" id="A0A318NCR8"/>
<dbReference type="EMBL" id="PYBV01000036">
    <property type="protein sequence ID" value="PYC66190.1"/>
    <property type="molecule type" value="Genomic_DNA"/>
</dbReference>
<proteinExistence type="predicted"/>
<organism evidence="1 2">
    <name type="scientific">Micromonospora arborensis</name>
    <dbReference type="NCBI Taxonomy" id="2116518"/>
    <lineage>
        <taxon>Bacteria</taxon>
        <taxon>Bacillati</taxon>
        <taxon>Actinomycetota</taxon>
        <taxon>Actinomycetes</taxon>
        <taxon>Micromonosporales</taxon>
        <taxon>Micromonosporaceae</taxon>
        <taxon>Micromonospora</taxon>
    </lineage>
</organism>
<sequence length="167" mass="18343">MDHLLQLARQQLEQTKRALTRASLEYVELDPFVMGVGVAVPYGPTDYVIISISGGGNESVLNLTSGVLQDLPQDPLPILDVCNKLTRDNPIFPHFLHDAEAGWAVLVQHRALATVLYDVPGLMKVIVENLPVIARQSREKLAAAGVVGRPYIWSPADANHLLIRSMM</sequence>
<dbReference type="RefSeq" id="WP_110566337.1">
    <property type="nucleotide sequence ID" value="NZ_PYBV01000036.1"/>
</dbReference>
<gene>
    <name evidence="1" type="ORF">C7C45_26050</name>
</gene>
<protein>
    <submittedName>
        <fullName evidence="1">Uncharacterized protein</fullName>
    </submittedName>
</protein>
<comment type="caution">
    <text evidence="1">The sequence shown here is derived from an EMBL/GenBank/DDBJ whole genome shotgun (WGS) entry which is preliminary data.</text>
</comment>